<dbReference type="Pfam" id="PF13358">
    <property type="entry name" value="DDE_3"/>
    <property type="match status" value="1"/>
</dbReference>
<dbReference type="AlphaFoldDB" id="A0A4Y2PC73"/>
<comment type="subcellular location">
    <subcellularLocation>
        <location evidence="1">Nucleus</location>
    </subcellularLocation>
</comment>
<dbReference type="InterPro" id="IPR002492">
    <property type="entry name" value="Transposase_Tc1-like"/>
</dbReference>
<reference evidence="4 5" key="1">
    <citation type="journal article" date="2019" name="Sci. Rep.">
        <title>Orb-weaving spider Araneus ventricosus genome elucidates the spidroin gene catalogue.</title>
        <authorList>
            <person name="Kono N."/>
            <person name="Nakamura H."/>
            <person name="Ohtoshi R."/>
            <person name="Moran D.A.P."/>
            <person name="Shinohara A."/>
            <person name="Yoshida Y."/>
            <person name="Fujiwara M."/>
            <person name="Mori M."/>
            <person name="Tomita M."/>
            <person name="Arakawa K."/>
        </authorList>
    </citation>
    <scope>NUCLEOTIDE SEQUENCE [LARGE SCALE GENOMIC DNA]</scope>
</reference>
<evidence type="ECO:0000313" key="4">
    <source>
        <dbReference type="EMBL" id="GBN47616.1"/>
    </source>
</evidence>
<protein>
    <submittedName>
        <fullName evidence="4">Transposable element Tcb2 transposase</fullName>
    </submittedName>
</protein>
<dbReference type="Proteomes" id="UP000499080">
    <property type="component" value="Unassembled WGS sequence"/>
</dbReference>
<accession>A0A4Y2PC73</accession>
<evidence type="ECO:0000259" key="3">
    <source>
        <dbReference type="Pfam" id="PF13358"/>
    </source>
</evidence>
<dbReference type="Gene3D" id="3.30.420.10">
    <property type="entry name" value="Ribonuclease H-like superfamily/Ribonuclease H"/>
    <property type="match status" value="1"/>
</dbReference>
<dbReference type="PANTHER" id="PTHR23022:SF135">
    <property type="entry name" value="SI:DKEY-77F5.3"/>
    <property type="match status" value="1"/>
</dbReference>
<dbReference type="SUPFAM" id="SSF46689">
    <property type="entry name" value="Homeodomain-like"/>
    <property type="match status" value="1"/>
</dbReference>
<dbReference type="GO" id="GO:0015074">
    <property type="term" value="P:DNA integration"/>
    <property type="evidence" value="ECO:0007669"/>
    <property type="project" value="InterPro"/>
</dbReference>
<name>A0A4Y2PC73_ARAVE</name>
<dbReference type="GO" id="GO:0006313">
    <property type="term" value="P:DNA transposition"/>
    <property type="evidence" value="ECO:0007669"/>
    <property type="project" value="InterPro"/>
</dbReference>
<feature type="domain" description="Tc1-like transposase DDE" evidence="3">
    <location>
        <begin position="239"/>
        <end position="382"/>
    </location>
</feature>
<dbReference type="InterPro" id="IPR036397">
    <property type="entry name" value="RNaseH_sf"/>
</dbReference>
<keyword evidence="5" id="KW-1185">Reference proteome</keyword>
<gene>
    <name evidence="4" type="primary">TCB2_207</name>
    <name evidence="4" type="ORF">AVEN_262725_1</name>
</gene>
<proteinExistence type="predicted"/>
<evidence type="ECO:0000256" key="1">
    <source>
        <dbReference type="ARBA" id="ARBA00004123"/>
    </source>
</evidence>
<evidence type="ECO:0000313" key="5">
    <source>
        <dbReference type="Proteomes" id="UP000499080"/>
    </source>
</evidence>
<comment type="caution">
    <text evidence="4">The sequence shown here is derived from an EMBL/GenBank/DDBJ whole genome shotgun (WGS) entry which is preliminary data.</text>
</comment>
<evidence type="ECO:0000259" key="2">
    <source>
        <dbReference type="Pfam" id="PF01498"/>
    </source>
</evidence>
<dbReference type="Pfam" id="PF01498">
    <property type="entry name" value="HTH_Tnp_Tc3_2"/>
    <property type="match status" value="1"/>
</dbReference>
<organism evidence="4 5">
    <name type="scientific">Araneus ventricosus</name>
    <name type="common">Orbweaver spider</name>
    <name type="synonym">Epeira ventricosa</name>
    <dbReference type="NCBI Taxonomy" id="182803"/>
    <lineage>
        <taxon>Eukaryota</taxon>
        <taxon>Metazoa</taxon>
        <taxon>Ecdysozoa</taxon>
        <taxon>Arthropoda</taxon>
        <taxon>Chelicerata</taxon>
        <taxon>Arachnida</taxon>
        <taxon>Araneae</taxon>
        <taxon>Araneomorphae</taxon>
        <taxon>Entelegynae</taxon>
        <taxon>Araneoidea</taxon>
        <taxon>Araneidae</taxon>
        <taxon>Araneus</taxon>
    </lineage>
</organism>
<dbReference type="PANTHER" id="PTHR23022">
    <property type="entry name" value="TRANSPOSABLE ELEMENT-RELATED"/>
    <property type="match status" value="1"/>
</dbReference>
<sequence>MHVLQLRASRSSETSNLRYAYPWSTAQNSFFCYCSPVIIAYSHGWLDYLIGISNIDIDNRWIGPVHLQEIHRLVKKPNEAHDEDRDLDDSLRQALVCRNPGDTSDERCLQNVFQLEVSEELGIAQSVISRLWQRFQDDGNVSRCYSTGRPRVTTPKEDRYLAVTAKRNRRSTASDLSRQLSSATGTTVSRQTVYRRLGHIRLYARRPVRCVPLTATHCRPRLVWSREHALWTLQQWSCVMFSDESRFSLQSDSRWTFIWRAPGTRYHQENTIERHRYGGAGWLVWGGIILGSRTDLHVQSVTMTGHIYRDVILEQHVRLFRGAMDAEFLFMDDNARPHRANIVDECLESEDITRMDRPAYSPDLNPIEHVWDMLGRRIAARQPPPTCLPELRRALLDEWCNIPQDQIDNLILRLPRRCKACIASSGRHTPY</sequence>
<dbReference type="InterPro" id="IPR009057">
    <property type="entry name" value="Homeodomain-like_sf"/>
</dbReference>
<dbReference type="GO" id="GO:0005634">
    <property type="term" value="C:nucleus"/>
    <property type="evidence" value="ECO:0007669"/>
    <property type="project" value="UniProtKB-SubCell"/>
</dbReference>
<feature type="domain" description="Transposase Tc1-like" evidence="2">
    <location>
        <begin position="158"/>
        <end position="228"/>
    </location>
</feature>
<dbReference type="InterPro" id="IPR038717">
    <property type="entry name" value="Tc1-like_DDE_dom"/>
</dbReference>
<dbReference type="GO" id="GO:0003677">
    <property type="term" value="F:DNA binding"/>
    <property type="evidence" value="ECO:0007669"/>
    <property type="project" value="InterPro"/>
</dbReference>
<dbReference type="InterPro" id="IPR052338">
    <property type="entry name" value="Transposase_5"/>
</dbReference>
<dbReference type="EMBL" id="BGPR01010707">
    <property type="protein sequence ID" value="GBN47616.1"/>
    <property type="molecule type" value="Genomic_DNA"/>
</dbReference>